<keyword evidence="2" id="KW-1185">Reference proteome</keyword>
<protein>
    <submittedName>
        <fullName evidence="1">Uncharacterized protein</fullName>
    </submittedName>
</protein>
<organism evidence="1 2">
    <name type="scientific">Siminovitchia terrae</name>
    <name type="common">Bacillus terrae</name>
    <dbReference type="NCBI Taxonomy" id="1914933"/>
    <lineage>
        <taxon>Bacteria</taxon>
        <taxon>Bacillati</taxon>
        <taxon>Bacillota</taxon>
        <taxon>Bacilli</taxon>
        <taxon>Bacillales</taxon>
        <taxon>Bacillaceae</taxon>
        <taxon>Siminovitchia</taxon>
    </lineage>
</organism>
<dbReference type="Proteomes" id="UP000680670">
    <property type="component" value="Unassembled WGS sequence"/>
</dbReference>
<name>A0ABQ4KUX7_SIMTE</name>
<comment type="caution">
    <text evidence="1">The sequence shown here is derived from an EMBL/GenBank/DDBJ whole genome shotgun (WGS) entry which is preliminary data.</text>
</comment>
<accession>A0ABQ4KUX7</accession>
<reference evidence="1 2" key="1">
    <citation type="submission" date="2021-03" db="EMBL/GenBank/DDBJ databases">
        <title>Antimicrobial resistance genes in bacteria isolated from Japanese honey, and their potential for conferring macrolide and lincosamide resistance in the American foulbrood pathogen Paenibacillus larvae.</title>
        <authorList>
            <person name="Okamoto M."/>
            <person name="Kumagai M."/>
            <person name="Kanamori H."/>
            <person name="Takamatsu D."/>
        </authorList>
    </citation>
    <scope>NUCLEOTIDE SEQUENCE [LARGE SCALE GENOMIC DNA]</scope>
    <source>
        <strain evidence="1 2">J6TS1</strain>
    </source>
</reference>
<evidence type="ECO:0000313" key="2">
    <source>
        <dbReference type="Proteomes" id="UP000680670"/>
    </source>
</evidence>
<proteinExistence type="predicted"/>
<evidence type="ECO:0000313" key="1">
    <source>
        <dbReference type="EMBL" id="GIN95092.1"/>
    </source>
</evidence>
<gene>
    <name evidence="1" type="ORF">J6TS1_09620</name>
</gene>
<dbReference type="EMBL" id="BORJ01000002">
    <property type="protein sequence ID" value="GIN95092.1"/>
    <property type="molecule type" value="Genomic_DNA"/>
</dbReference>
<sequence length="59" mass="6810">MILFGALAIPFGPKKINSLQDFSMNLEQGRNISSEKKLASLPRLFRFEKENLQKEDKEI</sequence>